<dbReference type="EMBL" id="JATN01000313">
    <property type="protein sequence ID" value="EUC64516.1"/>
    <property type="molecule type" value="Genomic_DNA"/>
</dbReference>
<comment type="caution">
    <text evidence="1">The sequence shown here is derived from an EMBL/GenBank/DDBJ whole genome shotgun (WGS) entry which is preliminary data.</text>
</comment>
<dbReference type="OrthoDB" id="4076200at2759"/>
<sequence>MNNPNPPALNIEGIMQSLTYLAQQMTHPANQPVVGLVNQVLMNVEALGGRLNEMDGAFAEMQARLSDRLHVMDRVSVASSLNASALDDAAELFALPLPNGDMPGDVFPPTLGALRALTENELNNLINMYGMVENNNIPHLVADRRKLVGHYFGVRDV</sequence>
<dbReference type="Proteomes" id="UP000030108">
    <property type="component" value="Unassembled WGS sequence"/>
</dbReference>
<organism evidence="1 2">
    <name type="scientific">Rhizoctonia solani AG-3 Rhs1AP</name>
    <dbReference type="NCBI Taxonomy" id="1086054"/>
    <lineage>
        <taxon>Eukaryota</taxon>
        <taxon>Fungi</taxon>
        <taxon>Dikarya</taxon>
        <taxon>Basidiomycota</taxon>
        <taxon>Agaricomycotina</taxon>
        <taxon>Agaricomycetes</taxon>
        <taxon>Cantharellales</taxon>
        <taxon>Ceratobasidiaceae</taxon>
        <taxon>Rhizoctonia</taxon>
    </lineage>
</organism>
<feature type="non-terminal residue" evidence="1">
    <location>
        <position position="157"/>
    </location>
</feature>
<evidence type="ECO:0000313" key="1">
    <source>
        <dbReference type="EMBL" id="EUC64516.1"/>
    </source>
</evidence>
<gene>
    <name evidence="1" type="ORF">RSOL_513580</name>
</gene>
<accession>X8JMT1</accession>
<name>X8JMT1_9AGAM</name>
<proteinExistence type="predicted"/>
<protein>
    <submittedName>
        <fullName evidence="1">DUF3294 family protein</fullName>
    </submittedName>
</protein>
<reference evidence="2" key="1">
    <citation type="journal article" date="2014" name="Genome Announc.">
        <title>Draft genome sequence of the plant-pathogenic soil fungus Rhizoctonia solani anastomosis group 3 strain Rhs1AP.</title>
        <authorList>
            <person name="Cubeta M.A."/>
            <person name="Thomas E."/>
            <person name="Dean R.A."/>
            <person name="Jabaji S."/>
            <person name="Neate S.M."/>
            <person name="Tavantzis S."/>
            <person name="Toda T."/>
            <person name="Vilgalys R."/>
            <person name="Bharathan N."/>
            <person name="Fedorova-Abrams N."/>
            <person name="Pakala S.B."/>
            <person name="Pakala S.M."/>
            <person name="Zafar N."/>
            <person name="Joardar V."/>
            <person name="Losada L."/>
            <person name="Nierman W.C."/>
        </authorList>
    </citation>
    <scope>NUCLEOTIDE SEQUENCE [LARGE SCALE GENOMIC DNA]</scope>
    <source>
        <strain evidence="2">AG-3</strain>
    </source>
</reference>
<evidence type="ECO:0000313" key="2">
    <source>
        <dbReference type="Proteomes" id="UP000030108"/>
    </source>
</evidence>
<dbReference type="AlphaFoldDB" id="X8JMT1"/>